<name>A0A0P9F7S6_RHOGW</name>
<comment type="similarity">
    <text evidence="2">Belongs to the SNF2/RAD54 helicase family.</text>
</comment>
<dbReference type="Pfam" id="PF00176">
    <property type="entry name" value="SNF2-rel_dom"/>
    <property type="match status" value="1"/>
</dbReference>
<dbReference type="STRING" id="578459.A0A0P9F7S6"/>
<dbReference type="GO" id="GO:0005634">
    <property type="term" value="C:nucleus"/>
    <property type="evidence" value="ECO:0007669"/>
    <property type="project" value="UniProtKB-SubCell"/>
</dbReference>
<keyword evidence="15" id="KW-1185">Reference proteome</keyword>
<dbReference type="SUPFAM" id="SSF52540">
    <property type="entry name" value="P-loop containing nucleoside triphosphate hydrolases"/>
    <property type="match status" value="2"/>
</dbReference>
<dbReference type="PROSITE" id="PS51194">
    <property type="entry name" value="HELICASE_CTER"/>
    <property type="match status" value="1"/>
</dbReference>
<evidence type="ECO:0000256" key="7">
    <source>
        <dbReference type="ARBA" id="ARBA00022840"/>
    </source>
</evidence>
<keyword evidence="9" id="KW-0238">DNA-binding</keyword>
<keyword evidence="6" id="KW-0347">Helicase</keyword>
<evidence type="ECO:0000256" key="4">
    <source>
        <dbReference type="ARBA" id="ARBA00022741"/>
    </source>
</evidence>
<dbReference type="InterPro" id="IPR049730">
    <property type="entry name" value="SNF2/RAD54-like_C"/>
</dbReference>
<dbReference type="InterPro" id="IPR014001">
    <property type="entry name" value="Helicase_ATP-bd"/>
</dbReference>
<feature type="compositionally biased region" description="Basic and acidic residues" evidence="11">
    <location>
        <begin position="651"/>
        <end position="660"/>
    </location>
</feature>
<evidence type="ECO:0000256" key="8">
    <source>
        <dbReference type="ARBA" id="ARBA00022853"/>
    </source>
</evidence>
<dbReference type="GO" id="GO:0003678">
    <property type="term" value="F:DNA helicase activity"/>
    <property type="evidence" value="ECO:0007669"/>
    <property type="project" value="UniProtKB-EC"/>
</dbReference>
<dbReference type="InterPro" id="IPR027417">
    <property type="entry name" value="P-loop_NTPase"/>
</dbReference>
<dbReference type="GO" id="GO:0005524">
    <property type="term" value="F:ATP binding"/>
    <property type="evidence" value="ECO:0007669"/>
    <property type="project" value="UniProtKB-KW"/>
</dbReference>
<dbReference type="GO" id="GO:0005694">
    <property type="term" value="C:chromosome"/>
    <property type="evidence" value="ECO:0007669"/>
    <property type="project" value="UniProtKB-ARBA"/>
</dbReference>
<keyword evidence="10" id="KW-0539">Nucleus</keyword>
<dbReference type="GO" id="GO:0003677">
    <property type="term" value="F:DNA binding"/>
    <property type="evidence" value="ECO:0007669"/>
    <property type="project" value="UniProtKB-KW"/>
</dbReference>
<protein>
    <recommendedName>
        <fullName evidence="3">DNA helicase</fullName>
        <ecNumber evidence="3">3.6.4.12</ecNumber>
    </recommendedName>
</protein>
<dbReference type="GO" id="GO:0140658">
    <property type="term" value="F:ATP-dependent chromatin remodeler activity"/>
    <property type="evidence" value="ECO:0007669"/>
    <property type="project" value="UniProtKB-ARBA"/>
</dbReference>
<dbReference type="EC" id="3.6.4.12" evidence="3"/>
<dbReference type="PANTHER" id="PTHR10799">
    <property type="entry name" value="SNF2/RAD54 HELICASE FAMILY"/>
    <property type="match status" value="1"/>
</dbReference>
<organism evidence="14 15">
    <name type="scientific">Rhodotorula graminis (strain WP1)</name>
    <dbReference type="NCBI Taxonomy" id="578459"/>
    <lineage>
        <taxon>Eukaryota</taxon>
        <taxon>Fungi</taxon>
        <taxon>Dikarya</taxon>
        <taxon>Basidiomycota</taxon>
        <taxon>Pucciniomycotina</taxon>
        <taxon>Microbotryomycetes</taxon>
        <taxon>Sporidiobolales</taxon>
        <taxon>Sporidiobolaceae</taxon>
        <taxon>Rhodotorula</taxon>
    </lineage>
</organism>
<evidence type="ECO:0000313" key="14">
    <source>
        <dbReference type="EMBL" id="KPV71737.1"/>
    </source>
</evidence>
<dbReference type="FunFam" id="3.40.50.10810:FF:000014">
    <property type="entry name" value="SWI/SNF-related matrix-associated actin-dependent regulator of chromatin subfamily A containing DEAD/H box 1"/>
    <property type="match status" value="1"/>
</dbReference>
<evidence type="ECO:0000256" key="2">
    <source>
        <dbReference type="ARBA" id="ARBA00007025"/>
    </source>
</evidence>
<dbReference type="GO" id="GO:0016787">
    <property type="term" value="F:hydrolase activity"/>
    <property type="evidence" value="ECO:0007669"/>
    <property type="project" value="UniProtKB-KW"/>
</dbReference>
<dbReference type="Proteomes" id="UP000053890">
    <property type="component" value="Unassembled WGS sequence"/>
</dbReference>
<reference evidence="14 15" key="1">
    <citation type="journal article" date="2015" name="Front. Microbiol.">
        <title>Genome sequence of the plant growth promoting endophytic yeast Rhodotorula graminis WP1.</title>
        <authorList>
            <person name="Firrincieli A."/>
            <person name="Otillar R."/>
            <person name="Salamov A."/>
            <person name="Schmutz J."/>
            <person name="Khan Z."/>
            <person name="Redman R.S."/>
            <person name="Fleck N.D."/>
            <person name="Lindquist E."/>
            <person name="Grigoriev I.V."/>
            <person name="Doty S.L."/>
        </authorList>
    </citation>
    <scope>NUCLEOTIDE SEQUENCE [LARGE SCALE GENOMIC DNA]</scope>
    <source>
        <strain evidence="14 15">WP1</strain>
    </source>
</reference>
<dbReference type="InterPro" id="IPR038718">
    <property type="entry name" value="SNF2-like_sf"/>
</dbReference>
<dbReference type="Gene3D" id="3.40.50.300">
    <property type="entry name" value="P-loop containing nucleotide triphosphate hydrolases"/>
    <property type="match status" value="1"/>
</dbReference>
<evidence type="ECO:0000256" key="11">
    <source>
        <dbReference type="SAM" id="MobiDB-lite"/>
    </source>
</evidence>
<evidence type="ECO:0000256" key="9">
    <source>
        <dbReference type="ARBA" id="ARBA00023125"/>
    </source>
</evidence>
<dbReference type="AlphaFoldDB" id="A0A0P9F7S6"/>
<evidence type="ECO:0000256" key="6">
    <source>
        <dbReference type="ARBA" id="ARBA00022806"/>
    </source>
</evidence>
<proteinExistence type="inferred from homology"/>
<dbReference type="EMBL" id="KQ474091">
    <property type="protein sequence ID" value="KPV71737.1"/>
    <property type="molecule type" value="Genomic_DNA"/>
</dbReference>
<feature type="domain" description="Helicase ATP-binding" evidence="12">
    <location>
        <begin position="110"/>
        <end position="278"/>
    </location>
</feature>
<evidence type="ECO:0000256" key="10">
    <source>
        <dbReference type="ARBA" id="ARBA00023242"/>
    </source>
</evidence>
<dbReference type="Pfam" id="PF00271">
    <property type="entry name" value="Helicase_C"/>
    <property type="match status" value="1"/>
</dbReference>
<feature type="compositionally biased region" description="Polar residues" evidence="11">
    <location>
        <begin position="609"/>
        <end position="625"/>
    </location>
</feature>
<feature type="domain" description="Helicase C-terminal" evidence="13">
    <location>
        <begin position="465"/>
        <end position="616"/>
    </location>
</feature>
<dbReference type="Gene3D" id="3.40.50.10810">
    <property type="entry name" value="Tandem AAA-ATPase domain"/>
    <property type="match status" value="1"/>
</dbReference>
<dbReference type="InterPro" id="IPR001650">
    <property type="entry name" value="Helicase_C-like"/>
</dbReference>
<accession>A0A0P9F7S6</accession>
<sequence>MLMELAGCNATQATLTMKLRPFTTAADFRTRTRKQKGVGNNMMDTYLDVVTGMGEVDKVLGECEQIGRELNGIMQVWASGAANYIRKQPAGVPDNIHLKDYQMLGVNWLNLLYRRGTSCILADEMGLGKTAQVIALLAHLKATKEPGPHLVIVPSSTLDNWMREFSVFAPDLVVRSYYGSQGERYELRGELRAMDDLDCVVTTYNIATGSPDDQKFLKRKMDFKVTVFDEGHQLKNSESKKYKDLMQVRAEWRLLLTGTPLQNNLQELVSLLSFILPDQFRDANESLRAIFKVQPGSATNLLSRERIMRAKKMMTPFVLRRKKAQVLKDLPSKTERIEYCAMTDLQREVYEEAIQRSRRALVAAPSTKMGNKADTTSSAHVLTDLRKASNHPMLFRRLYDEKTLRLMARDCLKEEEFLDRNKDLIFEDMEVMTDFELHRFCLTYKHLNKYALKNDEWMSAGKIEKLQELLPAMKARGDRVLIFSQFTQVLDILEVVLDTMELKYLKLTGQTAVSDRQNLVDAFNKTDDITVFLLSTRAGGLGLNLTAANTVIFYDCDYNPHNDKQAEDRCYRIGQTRQVDIVRLLTKGSLDEAMYELATTKLKLDAEVSGQQQAPTAKAEGQSTAEGDAAEDTGSAEKRMKKSLLSGLKQQFERETQSKS</sequence>
<feature type="region of interest" description="Disordered" evidence="11">
    <location>
        <begin position="608"/>
        <end position="660"/>
    </location>
</feature>
<dbReference type="RefSeq" id="XP_018267786.1">
    <property type="nucleotide sequence ID" value="XM_018412915.1"/>
</dbReference>
<evidence type="ECO:0000256" key="3">
    <source>
        <dbReference type="ARBA" id="ARBA00012551"/>
    </source>
</evidence>
<dbReference type="InterPro" id="IPR000330">
    <property type="entry name" value="SNF2_N"/>
</dbReference>
<dbReference type="CDD" id="cd18793">
    <property type="entry name" value="SF2_C_SNF"/>
    <property type="match status" value="1"/>
</dbReference>
<evidence type="ECO:0000259" key="12">
    <source>
        <dbReference type="PROSITE" id="PS51192"/>
    </source>
</evidence>
<keyword evidence="7" id="KW-0067">ATP-binding</keyword>
<dbReference type="GeneID" id="28973364"/>
<dbReference type="SMART" id="SM00487">
    <property type="entry name" value="DEXDc"/>
    <property type="match status" value="1"/>
</dbReference>
<keyword evidence="4" id="KW-0547">Nucleotide-binding</keyword>
<evidence type="ECO:0000256" key="1">
    <source>
        <dbReference type="ARBA" id="ARBA00004123"/>
    </source>
</evidence>
<evidence type="ECO:0000259" key="13">
    <source>
        <dbReference type="PROSITE" id="PS51194"/>
    </source>
</evidence>
<evidence type="ECO:0000313" key="15">
    <source>
        <dbReference type="Proteomes" id="UP000053890"/>
    </source>
</evidence>
<evidence type="ECO:0000256" key="5">
    <source>
        <dbReference type="ARBA" id="ARBA00022801"/>
    </source>
</evidence>
<dbReference type="OrthoDB" id="5857104at2759"/>
<keyword evidence="8" id="KW-0156">Chromatin regulator</keyword>
<dbReference type="OMA" id="NKVMIRN"/>
<comment type="subcellular location">
    <subcellularLocation>
        <location evidence="1">Nucleus</location>
    </subcellularLocation>
</comment>
<keyword evidence="5" id="KW-0378">Hydrolase</keyword>
<dbReference type="PROSITE" id="PS51192">
    <property type="entry name" value="HELICASE_ATP_BIND_1"/>
    <property type="match status" value="1"/>
</dbReference>
<gene>
    <name evidence="14" type="ORF">RHOBADRAFT_30643</name>
</gene>
<dbReference type="SMART" id="SM00490">
    <property type="entry name" value="HELICc"/>
    <property type="match status" value="1"/>
</dbReference>